<keyword evidence="2" id="KW-1185">Reference proteome</keyword>
<dbReference type="Proteomes" id="UP000215196">
    <property type="component" value="Chromosome 1"/>
</dbReference>
<organism evidence="1 2">
    <name type="scientific">Chryseobacterium taklimakanense</name>
    <dbReference type="NCBI Taxonomy" id="536441"/>
    <lineage>
        <taxon>Bacteria</taxon>
        <taxon>Pseudomonadati</taxon>
        <taxon>Bacteroidota</taxon>
        <taxon>Flavobacteriia</taxon>
        <taxon>Flavobacteriales</taxon>
        <taxon>Weeksellaceae</taxon>
        <taxon>Chryseobacterium group</taxon>
        <taxon>Chryseobacterium</taxon>
    </lineage>
</organism>
<sequence>MMRMEMIFADVEDNRTDFTDLHRLFVKNAYAMTRMAMAFFYVEDNRTDTTDLHGLFVKCSRDDTDGDDFLILW</sequence>
<evidence type="ECO:0000313" key="2">
    <source>
        <dbReference type="Proteomes" id="UP000215196"/>
    </source>
</evidence>
<evidence type="ECO:0000313" key="1">
    <source>
        <dbReference type="EMBL" id="SNV41019.1"/>
    </source>
</evidence>
<dbReference type="KEGG" id="ctak:4412677_00857"/>
<accession>A0A239X3A9</accession>
<dbReference type="AlphaFoldDB" id="A0A239X3A9"/>
<proteinExistence type="predicted"/>
<protein>
    <submittedName>
        <fullName evidence="1">Uncharacterized protein</fullName>
    </submittedName>
</protein>
<gene>
    <name evidence="1" type="ORF">SAMEA4412677_00857</name>
</gene>
<name>A0A239X3A9_9FLAO</name>
<dbReference type="EMBL" id="LT906465">
    <property type="protein sequence ID" value="SNV41019.1"/>
    <property type="molecule type" value="Genomic_DNA"/>
</dbReference>
<reference evidence="1 2" key="1">
    <citation type="submission" date="2017-06" db="EMBL/GenBank/DDBJ databases">
        <authorList>
            <consortium name="Pathogen Informatics"/>
        </authorList>
    </citation>
    <scope>NUCLEOTIDE SEQUENCE [LARGE SCALE GENOMIC DNA]</scope>
    <source>
        <strain evidence="1 2">NCTC13490</strain>
    </source>
</reference>